<dbReference type="Pfam" id="PF00534">
    <property type="entry name" value="Glycos_transf_1"/>
    <property type="match status" value="1"/>
</dbReference>
<organism evidence="3 4">
    <name type="scientific">Flavobacterium beibuense F44-8</name>
    <dbReference type="NCBI Taxonomy" id="1406840"/>
    <lineage>
        <taxon>Bacteria</taxon>
        <taxon>Pseudomonadati</taxon>
        <taxon>Bacteroidota</taxon>
        <taxon>Flavobacteriia</taxon>
        <taxon>Flavobacteriales</taxon>
        <taxon>Flavobacteriaceae</taxon>
        <taxon>Flavobacterium</taxon>
    </lineage>
</organism>
<accession>A0A0A2LVQ9</accession>
<dbReference type="PANTHER" id="PTHR12526">
    <property type="entry name" value="GLYCOSYLTRANSFERASE"/>
    <property type="match status" value="1"/>
</dbReference>
<dbReference type="RefSeq" id="WP_035131676.1">
    <property type="nucleotide sequence ID" value="NZ_JRLV01000004.1"/>
</dbReference>
<dbReference type="eggNOG" id="COG0438">
    <property type="taxonomic scope" value="Bacteria"/>
</dbReference>
<dbReference type="InterPro" id="IPR028098">
    <property type="entry name" value="Glyco_trans_4-like_N"/>
</dbReference>
<dbReference type="Proteomes" id="UP000030129">
    <property type="component" value="Unassembled WGS sequence"/>
</dbReference>
<sequence>MKNILVIHQSAELYGSDKMLLLLLKSMDKANFYPVVVLPGEGPLKQELEKENIKVVTAPVLKVYRKMFTPKNLYRFFKDIKKGVNLLDKLNGEYRFDLIYSNTLAVLLGMFYARKRKIKHVWHVHEIIAHPKIFAEAYPRLLNKTAHKVICNSFATRDNLLQRVPALQSKTVVVYNGLDESQRVSNVAAKADFGFTQEDIVITLVGRISRLKGHKWTVSAFAKYLKTSNAKLFFVGSPVPGQEYYETELRDIIKYEGLENKVTILPFTKNLKQIWDVTDIALMPSTEAESFGLVGLEAMLAKKPLIASNLGGLKEIVLNNETGYLVDPLDDKALADALIKLMDNPQLRKEFGESGYNRAKQQFSLQNYLNGINSVLEAES</sequence>
<protein>
    <recommendedName>
        <fullName evidence="5">Glycosyl transferase family 1</fullName>
    </recommendedName>
</protein>
<proteinExistence type="predicted"/>
<evidence type="ECO:0000259" key="1">
    <source>
        <dbReference type="Pfam" id="PF00534"/>
    </source>
</evidence>
<evidence type="ECO:0008006" key="5">
    <source>
        <dbReference type="Google" id="ProtNLM"/>
    </source>
</evidence>
<keyword evidence="4" id="KW-1185">Reference proteome</keyword>
<evidence type="ECO:0000313" key="4">
    <source>
        <dbReference type="Proteomes" id="UP000030129"/>
    </source>
</evidence>
<gene>
    <name evidence="3" type="ORF">Q763_04665</name>
</gene>
<dbReference type="SUPFAM" id="SSF53756">
    <property type="entry name" value="UDP-Glycosyltransferase/glycogen phosphorylase"/>
    <property type="match status" value="1"/>
</dbReference>
<dbReference type="EMBL" id="JRLV01000004">
    <property type="protein sequence ID" value="KGO83308.1"/>
    <property type="molecule type" value="Genomic_DNA"/>
</dbReference>
<dbReference type="PANTHER" id="PTHR12526:SF627">
    <property type="entry name" value="D-RHAMNOSYLTRANSFERASE WBPZ"/>
    <property type="match status" value="1"/>
</dbReference>
<name>A0A0A2LVQ9_9FLAO</name>
<dbReference type="GO" id="GO:0016757">
    <property type="term" value="F:glycosyltransferase activity"/>
    <property type="evidence" value="ECO:0007669"/>
    <property type="project" value="InterPro"/>
</dbReference>
<evidence type="ECO:0000259" key="2">
    <source>
        <dbReference type="Pfam" id="PF13439"/>
    </source>
</evidence>
<dbReference type="STRING" id="1406840.Q763_04665"/>
<dbReference type="CDD" id="cd03801">
    <property type="entry name" value="GT4_PimA-like"/>
    <property type="match status" value="1"/>
</dbReference>
<reference evidence="3 4" key="1">
    <citation type="submission" date="2013-09" db="EMBL/GenBank/DDBJ databases">
        <authorList>
            <person name="Zeng Z."/>
            <person name="Chen C."/>
        </authorList>
    </citation>
    <scope>NUCLEOTIDE SEQUENCE [LARGE SCALE GENOMIC DNA]</scope>
    <source>
        <strain evidence="3 4">F44-8</strain>
    </source>
</reference>
<dbReference type="Gene3D" id="3.40.50.2000">
    <property type="entry name" value="Glycogen Phosphorylase B"/>
    <property type="match status" value="2"/>
</dbReference>
<dbReference type="Pfam" id="PF13439">
    <property type="entry name" value="Glyco_transf_4"/>
    <property type="match status" value="1"/>
</dbReference>
<dbReference type="AlphaFoldDB" id="A0A0A2LVQ9"/>
<feature type="domain" description="Glycosyltransferase subfamily 4-like N-terminal" evidence="2">
    <location>
        <begin position="19"/>
        <end position="181"/>
    </location>
</feature>
<dbReference type="InterPro" id="IPR001296">
    <property type="entry name" value="Glyco_trans_1"/>
</dbReference>
<feature type="domain" description="Glycosyl transferase family 1" evidence="1">
    <location>
        <begin position="191"/>
        <end position="358"/>
    </location>
</feature>
<comment type="caution">
    <text evidence="3">The sequence shown here is derived from an EMBL/GenBank/DDBJ whole genome shotgun (WGS) entry which is preliminary data.</text>
</comment>
<evidence type="ECO:0000313" key="3">
    <source>
        <dbReference type="EMBL" id="KGO83308.1"/>
    </source>
</evidence>